<evidence type="ECO:0000256" key="2">
    <source>
        <dbReference type="SAM" id="MobiDB-lite"/>
    </source>
</evidence>
<comment type="caution">
    <text evidence="4">The sequence shown here is derived from an EMBL/GenBank/DDBJ whole genome shotgun (WGS) entry which is preliminary data.</text>
</comment>
<dbReference type="Pfam" id="PF00498">
    <property type="entry name" value="FHA"/>
    <property type="match status" value="1"/>
</dbReference>
<dbReference type="EMBL" id="BKAL01000006">
    <property type="protein sequence ID" value="GEP69195.1"/>
    <property type="molecule type" value="Genomic_DNA"/>
</dbReference>
<gene>
    <name evidence="4" type="ORF">CSO01_19100</name>
</gene>
<dbReference type="Proteomes" id="UP000321798">
    <property type="component" value="Unassembled WGS sequence"/>
</dbReference>
<evidence type="ECO:0000256" key="1">
    <source>
        <dbReference type="ARBA" id="ARBA00022553"/>
    </source>
</evidence>
<accession>A0A512PDB4</accession>
<dbReference type="PROSITE" id="PS50006">
    <property type="entry name" value="FHA_DOMAIN"/>
    <property type="match status" value="1"/>
</dbReference>
<evidence type="ECO:0000313" key="5">
    <source>
        <dbReference type="Proteomes" id="UP000321798"/>
    </source>
</evidence>
<keyword evidence="5" id="KW-1185">Reference proteome</keyword>
<dbReference type="InterPro" id="IPR000253">
    <property type="entry name" value="FHA_dom"/>
</dbReference>
<dbReference type="Gene3D" id="2.60.200.20">
    <property type="match status" value="1"/>
</dbReference>
<proteinExistence type="predicted"/>
<dbReference type="InterPro" id="IPR008984">
    <property type="entry name" value="SMAD_FHA_dom_sf"/>
</dbReference>
<organism evidence="4 5">
    <name type="scientific">Cellulomonas soli</name>
    <dbReference type="NCBI Taxonomy" id="931535"/>
    <lineage>
        <taxon>Bacteria</taxon>
        <taxon>Bacillati</taxon>
        <taxon>Actinomycetota</taxon>
        <taxon>Actinomycetes</taxon>
        <taxon>Micrococcales</taxon>
        <taxon>Cellulomonadaceae</taxon>
        <taxon>Cellulomonas</taxon>
    </lineage>
</organism>
<dbReference type="SUPFAM" id="SSF49879">
    <property type="entry name" value="SMAD/FHA domain"/>
    <property type="match status" value="1"/>
</dbReference>
<name>A0A512PDB4_9CELL</name>
<feature type="region of interest" description="Disordered" evidence="2">
    <location>
        <begin position="171"/>
        <end position="204"/>
    </location>
</feature>
<dbReference type="AlphaFoldDB" id="A0A512PDB4"/>
<dbReference type="RefSeq" id="WP_146952948.1">
    <property type="nucleotide sequence ID" value="NZ_BAABBJ010000006.1"/>
</dbReference>
<dbReference type="OrthoDB" id="5485098at2"/>
<feature type="region of interest" description="Disordered" evidence="2">
    <location>
        <begin position="222"/>
        <end position="248"/>
    </location>
</feature>
<feature type="compositionally biased region" description="Low complexity" evidence="2">
    <location>
        <begin position="172"/>
        <end position="189"/>
    </location>
</feature>
<evidence type="ECO:0000259" key="3">
    <source>
        <dbReference type="PROSITE" id="PS50006"/>
    </source>
</evidence>
<protein>
    <recommendedName>
        <fullName evidence="3">FHA domain-containing protein</fullName>
    </recommendedName>
</protein>
<feature type="domain" description="FHA" evidence="3">
    <location>
        <begin position="401"/>
        <end position="462"/>
    </location>
</feature>
<feature type="compositionally biased region" description="Pro residues" evidence="2">
    <location>
        <begin position="190"/>
        <end position="204"/>
    </location>
</feature>
<dbReference type="SMART" id="SM00240">
    <property type="entry name" value="FHA"/>
    <property type="match status" value="1"/>
</dbReference>
<sequence>MIVPEYVPGRWTAVVTGGSVALVGPHTRPATVRALWDEAPARSGLVGLLGVLVREGFDGLPPFALVALEGDRVHAALRGEVEVVVERADGPVVLRAGDVSTWTEQVVDDALAVRVRAGSVVPDAVALPVAEGVVRADSVSVDLAPAPVATGERAARRAAARIADVPTALPSEPTVLEPALPEPAASVPAVPEPALPEPAVPEPALPELDLLPVPADEAVVPEPADEPVEPAGDALGLEPENQEPVPAQADEPTALPALLADPTVDASHDTPADAADAVDAVDPWVATASWAGPDDTAAVEPAPHDLPQARTASGVVEAAEALLLGEAPVPASSADDHDGLTIMSSDLAAIRDQLPAWAAETGTGTYPQVPVVTGALPLAAVAPSRRLVLSTGLVVSLDRAVLLGRAPQVSRVANRELPRLVTVPSPQQDISRTHAEVRVEGDDVLVTDLGSTNGVQVQAEGAQVRRLHPGEPTRVAEGETVDLGDGVTFTVERSS</sequence>
<dbReference type="CDD" id="cd00060">
    <property type="entry name" value="FHA"/>
    <property type="match status" value="1"/>
</dbReference>
<reference evidence="4 5" key="1">
    <citation type="submission" date="2019-07" db="EMBL/GenBank/DDBJ databases">
        <title>Whole genome shotgun sequence of Cellulomonas soli NBRC 109434.</title>
        <authorList>
            <person name="Hosoyama A."/>
            <person name="Uohara A."/>
            <person name="Ohji S."/>
            <person name="Ichikawa N."/>
        </authorList>
    </citation>
    <scope>NUCLEOTIDE SEQUENCE [LARGE SCALE GENOMIC DNA]</scope>
    <source>
        <strain evidence="4 5">NBRC 109434</strain>
    </source>
</reference>
<evidence type="ECO:0000313" key="4">
    <source>
        <dbReference type="EMBL" id="GEP69195.1"/>
    </source>
</evidence>
<keyword evidence="1" id="KW-0597">Phosphoprotein</keyword>